<evidence type="ECO:0000313" key="1">
    <source>
        <dbReference type="EMBL" id="QQU00135.1"/>
    </source>
</evidence>
<dbReference type="InterPro" id="IPR011990">
    <property type="entry name" value="TPR-like_helical_dom_sf"/>
</dbReference>
<dbReference type="OrthoDB" id="667219at2"/>
<proteinExistence type="predicted"/>
<dbReference type="SUPFAM" id="SSF48452">
    <property type="entry name" value="TPR-like"/>
    <property type="match status" value="1"/>
</dbReference>
<dbReference type="AlphaFoldDB" id="A0A9Q6ZAT7"/>
<dbReference type="InterPro" id="IPR019734">
    <property type="entry name" value="TPR_rpt"/>
</dbReference>
<sequence length="317" mass="36808">MKQILAIILFFSFYQGIGQAKKIGPDELLFEQAYLIQNFIQEELALDYYLYSSSVDKSAKELAVDIRDKMLIKAIDLYQELIKEYPKSKWTFRALNNIGFAELALQNKDKAKLYFEQVLKSNANDKEKGGAGSGIMGEPYANYKNRAARELAKIYIEEQNFDKALEYLALTKQYTYQHFCGNAYAEEKITMRLLYAKCYVGLNQIDKAIQILVPNLLENGLADNTKVVNFIFDLLSSRYKIEELKNEYKQSFRNVKTRLQGVKGEEYEVDYITFFTIDIVLDSWILASVEGEEKEKEIERIYSNSLFYKKLYGAIDQ</sequence>
<accession>A0A9Q6ZAT7</accession>
<gene>
    <name evidence="1" type="ORF">I6I88_18560</name>
</gene>
<reference evidence="1 2" key="1">
    <citation type="submission" date="2021-01" db="EMBL/GenBank/DDBJ databases">
        <title>FDA dAtabase for Regulatory Grade micrObial Sequences (FDA-ARGOS): Supporting development and validation of Infectious Disease Dx tests.</title>
        <authorList>
            <person name="Sproer C."/>
            <person name="Gronow S."/>
            <person name="Severitt S."/>
            <person name="Schroder I."/>
            <person name="Tallon L."/>
            <person name="Sadzewicz L."/>
            <person name="Zhao X."/>
            <person name="Boylan J."/>
            <person name="Ott S."/>
            <person name="Bowen H."/>
            <person name="Vavikolanu K."/>
            <person name="Mehta A."/>
            <person name="Aluvathingal J."/>
            <person name="Nadendla S."/>
            <person name="Lowell S."/>
            <person name="Myers T."/>
            <person name="Yan Y."/>
            <person name="Sichtig H."/>
        </authorList>
    </citation>
    <scope>NUCLEOTIDE SEQUENCE [LARGE SCALE GENOMIC DNA]</scope>
    <source>
        <strain evidence="1 2">FDAARGOS_1131</strain>
    </source>
</reference>
<dbReference type="RefSeq" id="WP_002989095.1">
    <property type="nucleotide sequence ID" value="NZ_CP068108.1"/>
</dbReference>
<organism evidence="1 2">
    <name type="scientific">Myroides odoratus</name>
    <name type="common">Flavobacterium odoratum</name>
    <dbReference type="NCBI Taxonomy" id="256"/>
    <lineage>
        <taxon>Bacteria</taxon>
        <taxon>Pseudomonadati</taxon>
        <taxon>Bacteroidota</taxon>
        <taxon>Flavobacteriia</taxon>
        <taxon>Flavobacteriales</taxon>
        <taxon>Flavobacteriaceae</taxon>
        <taxon>Myroides</taxon>
    </lineage>
</organism>
<name>A0A9Q6ZAT7_MYROD</name>
<dbReference type="GeneID" id="93529694"/>
<dbReference type="Pfam" id="PF13181">
    <property type="entry name" value="TPR_8"/>
    <property type="match status" value="1"/>
</dbReference>
<evidence type="ECO:0000313" key="2">
    <source>
        <dbReference type="Proteomes" id="UP000596202"/>
    </source>
</evidence>
<dbReference type="EMBL" id="CP068108">
    <property type="protein sequence ID" value="QQU00135.1"/>
    <property type="molecule type" value="Genomic_DNA"/>
</dbReference>
<dbReference type="Gene3D" id="1.25.40.10">
    <property type="entry name" value="Tetratricopeptide repeat domain"/>
    <property type="match status" value="1"/>
</dbReference>
<protein>
    <submittedName>
        <fullName evidence="1">Tetratricopeptide repeat protein</fullName>
    </submittedName>
</protein>
<dbReference type="Pfam" id="PF13174">
    <property type="entry name" value="TPR_6"/>
    <property type="match status" value="1"/>
</dbReference>
<dbReference type="Proteomes" id="UP000596202">
    <property type="component" value="Chromosome"/>
</dbReference>